<name>A0A511YKF6_9FLAO</name>
<dbReference type="PANTHER" id="PTHR35793:SF2">
    <property type="entry name" value="INNER MEMBRANE PROTEIN YJIG"/>
    <property type="match status" value="1"/>
</dbReference>
<keyword evidence="1" id="KW-0472">Membrane</keyword>
<dbReference type="EMBL" id="BJYJ01000004">
    <property type="protein sequence ID" value="GEN75670.1"/>
    <property type="molecule type" value="Genomic_DNA"/>
</dbReference>
<reference evidence="3 4" key="1">
    <citation type="submission" date="2019-07" db="EMBL/GenBank/DDBJ databases">
        <title>Whole genome shotgun sequence of Chryseobacterium hagamense NBRC 105253.</title>
        <authorList>
            <person name="Hosoyama A."/>
            <person name="Uohara A."/>
            <person name="Ohji S."/>
            <person name="Ichikawa N."/>
        </authorList>
    </citation>
    <scope>NUCLEOTIDE SEQUENCE [LARGE SCALE GENOMIC DNA]</scope>
    <source>
        <strain evidence="3 4">NBRC 105253</strain>
    </source>
</reference>
<dbReference type="RefSeq" id="WP_146940610.1">
    <property type="nucleotide sequence ID" value="NZ_BJYJ01000004.1"/>
</dbReference>
<organism evidence="3 4">
    <name type="scientific">Chryseobacterium hagamense</name>
    <dbReference type="NCBI Taxonomy" id="395935"/>
    <lineage>
        <taxon>Bacteria</taxon>
        <taxon>Pseudomonadati</taxon>
        <taxon>Bacteroidota</taxon>
        <taxon>Flavobacteriia</taxon>
        <taxon>Flavobacteriales</taxon>
        <taxon>Weeksellaceae</taxon>
        <taxon>Chryseobacterium group</taxon>
        <taxon>Chryseobacterium</taxon>
    </lineage>
</organism>
<evidence type="ECO:0000259" key="2">
    <source>
        <dbReference type="Pfam" id="PF07670"/>
    </source>
</evidence>
<feature type="transmembrane region" description="Helical" evidence="1">
    <location>
        <begin position="230"/>
        <end position="250"/>
    </location>
</feature>
<keyword evidence="4" id="KW-1185">Reference proteome</keyword>
<dbReference type="AlphaFoldDB" id="A0A511YKF6"/>
<feature type="domain" description="Nucleoside transporter/FeoB GTPase Gate" evidence="2">
    <location>
        <begin position="107"/>
        <end position="217"/>
    </location>
</feature>
<feature type="transmembrane region" description="Helical" evidence="1">
    <location>
        <begin position="294"/>
        <end position="316"/>
    </location>
</feature>
<feature type="transmembrane region" description="Helical" evidence="1">
    <location>
        <begin position="6"/>
        <end position="23"/>
    </location>
</feature>
<dbReference type="Proteomes" id="UP000321863">
    <property type="component" value="Unassembled WGS sequence"/>
</dbReference>
<comment type="caution">
    <text evidence="3">The sequence shown here is derived from an EMBL/GenBank/DDBJ whole genome shotgun (WGS) entry which is preliminary data.</text>
</comment>
<feature type="domain" description="Nucleoside transporter/FeoB GTPase Gate" evidence="2">
    <location>
        <begin position="334"/>
        <end position="436"/>
    </location>
</feature>
<keyword evidence="1" id="KW-1133">Transmembrane helix</keyword>
<evidence type="ECO:0000256" key="1">
    <source>
        <dbReference type="SAM" id="Phobius"/>
    </source>
</evidence>
<gene>
    <name evidence="3" type="ORF">CHA01nite_14100</name>
</gene>
<feature type="transmembrane region" description="Helical" evidence="1">
    <location>
        <begin position="336"/>
        <end position="360"/>
    </location>
</feature>
<evidence type="ECO:0000313" key="3">
    <source>
        <dbReference type="EMBL" id="GEN75670.1"/>
    </source>
</evidence>
<sequence>MVLSRIWSAFIIIAIAIATIKYVSSSAYKTIFNDMVVGKGGDTVQIATQKMNVLSPVLRDSLMKKTDFEDNRIHYKTDSLQQEVKMYRVQEADGVIGTSETAVKICLGLIGIMALFMGFMSIAEKAGGINLLSRLIQPFFSRLFPEIPKNHPAFGHMLMNFSANLLGLDNAATPFGLKAMESLQALNPDKDTASNSQIMFLCLHAGGMTLIPVSIIALRSSAGSKNPTDIFLYCMIATFAATLAAMIIVSLYQKINLLKPVVLAYVGGISALVALLVWYLTGLSKEHLDTFSQILSNGLILFIFLAIVLGAVYKKINVFEAFVDGAKEGFTTSVKIIPYLVGMLIAISLLRTSGVFDVIIDGMKWVANAANLDARFVDGLPTALIKPLSGSGARGMMMDTMATFGPDSFQGKLAAVLQGSSDTTFYVIAVYFGAVAVKNTRYTVIAMLLADLVGIITSILLAYLFFA</sequence>
<accession>A0A511YKF6</accession>
<dbReference type="InterPro" id="IPR052549">
    <property type="entry name" value="SpmB"/>
</dbReference>
<dbReference type="OrthoDB" id="9805623at2"/>
<dbReference type="InterPro" id="IPR011642">
    <property type="entry name" value="Gate_dom"/>
</dbReference>
<dbReference type="GO" id="GO:0005886">
    <property type="term" value="C:plasma membrane"/>
    <property type="evidence" value="ECO:0007669"/>
    <property type="project" value="TreeGrafter"/>
</dbReference>
<dbReference type="PANTHER" id="PTHR35793">
    <property type="entry name" value="INNER MEMBRANE PROTEIN YJIG"/>
    <property type="match status" value="1"/>
</dbReference>
<feature type="transmembrane region" description="Helical" evidence="1">
    <location>
        <begin position="198"/>
        <end position="218"/>
    </location>
</feature>
<feature type="transmembrane region" description="Helical" evidence="1">
    <location>
        <begin position="262"/>
        <end position="282"/>
    </location>
</feature>
<feature type="transmembrane region" description="Helical" evidence="1">
    <location>
        <begin position="105"/>
        <end position="123"/>
    </location>
</feature>
<feature type="transmembrane region" description="Helical" evidence="1">
    <location>
        <begin position="444"/>
        <end position="466"/>
    </location>
</feature>
<evidence type="ECO:0000313" key="4">
    <source>
        <dbReference type="Proteomes" id="UP000321863"/>
    </source>
</evidence>
<proteinExistence type="predicted"/>
<dbReference type="Pfam" id="PF07670">
    <property type="entry name" value="Gate"/>
    <property type="match status" value="2"/>
</dbReference>
<keyword evidence="1" id="KW-0812">Transmembrane</keyword>
<protein>
    <submittedName>
        <fullName evidence="3">Membrane protein</fullName>
    </submittedName>
</protein>